<evidence type="ECO:0000256" key="1">
    <source>
        <dbReference type="SAM" id="MobiDB-lite"/>
    </source>
</evidence>
<feature type="region of interest" description="Disordered" evidence="1">
    <location>
        <begin position="1"/>
        <end position="26"/>
    </location>
</feature>
<dbReference type="SMART" id="SM00148">
    <property type="entry name" value="PLCXc"/>
    <property type="match status" value="1"/>
</dbReference>
<dbReference type="SUPFAM" id="SSF89372">
    <property type="entry name" value="Fucose-specific lectin"/>
    <property type="match status" value="1"/>
</dbReference>
<dbReference type="SUPFAM" id="SSF51695">
    <property type="entry name" value="PLC-like phosphodiesterases"/>
    <property type="match status" value="1"/>
</dbReference>
<name>A0A559MFV3_9HELO</name>
<comment type="caution">
    <text evidence="3">The sequence shown here is derived from an EMBL/GenBank/DDBJ whole genome shotgun (WGS) entry which is preliminary data.</text>
</comment>
<dbReference type="Gene3D" id="3.20.20.190">
    <property type="entry name" value="Phosphatidylinositol (PI) phosphodiesterase"/>
    <property type="match status" value="1"/>
</dbReference>
<feature type="region of interest" description="Disordered" evidence="1">
    <location>
        <begin position="437"/>
        <end position="459"/>
    </location>
</feature>
<dbReference type="InterPro" id="IPR051057">
    <property type="entry name" value="PI-PLC_domain"/>
</dbReference>
<accession>A0A559MFV3</accession>
<dbReference type="PROSITE" id="PS50007">
    <property type="entry name" value="PIPLC_X_DOMAIN"/>
    <property type="match status" value="1"/>
</dbReference>
<dbReference type="InterPro" id="IPR015915">
    <property type="entry name" value="Kelch-typ_b-propeller"/>
</dbReference>
<dbReference type="PANTHER" id="PTHR13593">
    <property type="match status" value="1"/>
</dbReference>
<evidence type="ECO:0000313" key="3">
    <source>
        <dbReference type="EMBL" id="TVY91853.1"/>
    </source>
</evidence>
<gene>
    <name evidence="3" type="primary">PLC_1</name>
    <name evidence="3" type="ORF">LAWI1_G004026</name>
</gene>
<dbReference type="AlphaFoldDB" id="A0A559MFV3"/>
<feature type="domain" description="Phosphatidylinositol-specific phospholipase C X" evidence="2">
    <location>
        <begin position="764"/>
        <end position="917"/>
    </location>
</feature>
<dbReference type="CDD" id="cd08586">
    <property type="entry name" value="PI-PLCc_BcPLC_like"/>
    <property type="match status" value="1"/>
</dbReference>
<dbReference type="Gene3D" id="2.120.10.80">
    <property type="entry name" value="Kelch-type beta propeller"/>
    <property type="match status" value="1"/>
</dbReference>
<dbReference type="GO" id="GO:0008081">
    <property type="term" value="F:phosphoric diester hydrolase activity"/>
    <property type="evidence" value="ECO:0007669"/>
    <property type="project" value="InterPro"/>
</dbReference>
<dbReference type="InterPro" id="IPR017946">
    <property type="entry name" value="PLC-like_Pdiesterase_TIM-brl"/>
</dbReference>
<proteinExistence type="predicted"/>
<protein>
    <submittedName>
        <fullName evidence="3">1-phosphatidylinositol phosphodiesterase</fullName>
    </submittedName>
</protein>
<evidence type="ECO:0000259" key="2">
    <source>
        <dbReference type="SMART" id="SM00148"/>
    </source>
</evidence>
<dbReference type="EMBL" id="QGML01000444">
    <property type="protein sequence ID" value="TVY91853.1"/>
    <property type="molecule type" value="Genomic_DNA"/>
</dbReference>
<dbReference type="Pfam" id="PF00388">
    <property type="entry name" value="PI-PLC-X"/>
    <property type="match status" value="1"/>
</dbReference>
<keyword evidence="4" id="KW-1185">Reference proteome</keyword>
<dbReference type="PANTHER" id="PTHR13593:SF148">
    <property type="entry name" value="PHOSPHATIDYLINOSITOL-SPECIFIC PHOSPHOLIPASE C X DOMAIN-CONTAINING PROTEIN"/>
    <property type="match status" value="1"/>
</dbReference>
<evidence type="ECO:0000313" key="4">
    <source>
        <dbReference type="Proteomes" id="UP000315522"/>
    </source>
</evidence>
<reference evidence="3 4" key="1">
    <citation type="submission" date="2018-05" db="EMBL/GenBank/DDBJ databases">
        <title>Genome sequencing and assembly of the regulated plant pathogen Lachnellula willkommii and related sister species for the development of diagnostic species identification markers.</title>
        <authorList>
            <person name="Giroux E."/>
            <person name="Bilodeau G."/>
        </authorList>
    </citation>
    <scope>NUCLEOTIDE SEQUENCE [LARGE SCALE GENOMIC DNA]</scope>
    <source>
        <strain evidence="3 4">CBS 172.35</strain>
    </source>
</reference>
<dbReference type="InterPro" id="IPR000909">
    <property type="entry name" value="PLipase_C_PInositol-sp_X_dom"/>
</dbReference>
<dbReference type="Proteomes" id="UP000315522">
    <property type="component" value="Unassembled WGS sequence"/>
</dbReference>
<sequence length="1097" mass="123425">MSSQRTKSTARRGGKEGAQQQSNSRRTMIFSAEPPTQTHHQPPKNAVRSRLIVGIDLGTTRDCVASAEVLGPESTFEVNLNDFSPDSYNKPLPFAPTPLYYHKEHHLPLTGTHVKHILKSSSNRKDFDSDRLYRLVRAPSLIETITPWVEVKYEENFQGLRRFYDRFDMLDIEIRSQEIATCFDLCVTKLVEGVKRQMTKGPVNAIVLGGGLFENPYVRTMMEKTFPHLIRRMSPKEPSEIALWGDSGESLMGKTSSENRPEDVRVRQLSGKKPDIAFTETIYTFNYNASPNEKWLACCSNETWVNMNGLPASLPEQSDTLTWNIEKDGGFEGGIKELDLEGPKTKQFRVLRYSVQMRFTELETKYWIFVWSSAKMKARTGKAEAFRSYPKTCEALFTLHEISKSLAESFKLDDGDVPEPGPQHVCIDSASAHIIPRPSLNVPQGNPQTKSKRREDAEDLQSTIQNWAHPFDMAWIARGSDGYVQNSPEGQTASVPALATHRGELWCLWSDPLGNLYYAIGDNSSFQPRIQFPDQGIPVLAELLGTLHAIIIRDSSDLAHYVYDDLNHQWTVPALLDSRAGFYSHTTPALVAFHNKLVLVFIQDTNLYYSIWSVNPRDDTSVWSPPQEGALHVLCASNDSTRVLLGFAYSSTEDIWNSCDDVSEGKAASGVSATSYGDSAFLAFQEDGPDDTSHLIYISEFKDGRWSPQEAVAAQASASPPQLSVLNGRINCIFNANDKSKDLRWYSRSLLDYSLSSWMGSLADERPLSALTIPGTHDSCAESNIPFVRTQYLSIAKQMQAGLRFLDLRCRVDSAGDLYMYHGGIPINLPMYLSFDTVMNEVFDFMEKSASDPTETVLISINNDDISRKEPPSVFYNAVKSYIDKTPRYQNGQPRWITKRTTTSLGEARGKAVLLRRYAADPDISPSELIGIDLSGWLNDNPDFTLQTADNVTVTLQDKWKYSEIIPLLELISSKFSFVSNMLQKAAAGHPEHWFLNFMSAVGDPAEKGEIAESHWIAVGAHSKIIGEFVHGMNRTVRQKYKWDCDARYGVIAMDYPELPKVRLIDYAHAFAICHETWLMCLLSFWKKVYTDVVIGL</sequence>
<organism evidence="3 4">
    <name type="scientific">Lachnellula willkommii</name>
    <dbReference type="NCBI Taxonomy" id="215461"/>
    <lineage>
        <taxon>Eukaryota</taxon>
        <taxon>Fungi</taxon>
        <taxon>Dikarya</taxon>
        <taxon>Ascomycota</taxon>
        <taxon>Pezizomycotina</taxon>
        <taxon>Leotiomycetes</taxon>
        <taxon>Helotiales</taxon>
        <taxon>Lachnaceae</taxon>
        <taxon>Lachnellula</taxon>
    </lineage>
</organism>
<dbReference type="GO" id="GO:0006629">
    <property type="term" value="P:lipid metabolic process"/>
    <property type="evidence" value="ECO:0007669"/>
    <property type="project" value="InterPro"/>
</dbReference>